<dbReference type="EMBL" id="JAZDWU010000010">
    <property type="protein sequence ID" value="KAK9989542.1"/>
    <property type="molecule type" value="Genomic_DNA"/>
</dbReference>
<comment type="subcellular location">
    <subcellularLocation>
        <location evidence="1">Membrane</location>
    </subcellularLocation>
</comment>
<dbReference type="InterPro" id="IPR027417">
    <property type="entry name" value="P-loop_NTPase"/>
</dbReference>
<dbReference type="FunFam" id="1.10.8.60:FF:000009">
    <property type="entry name" value="26S protease regulatory subunit 6A"/>
    <property type="match status" value="1"/>
</dbReference>
<evidence type="ECO:0000256" key="5">
    <source>
        <dbReference type="ARBA" id="ARBA00022723"/>
    </source>
</evidence>
<evidence type="ECO:0000256" key="8">
    <source>
        <dbReference type="ARBA" id="ARBA00022989"/>
    </source>
</evidence>
<keyword evidence="5" id="KW-0479">Metal-binding</keyword>
<keyword evidence="4 16" id="KW-0812">Transmembrane</keyword>
<dbReference type="InterPro" id="IPR001487">
    <property type="entry name" value="Bromodomain"/>
</dbReference>
<dbReference type="InterPro" id="IPR038336">
    <property type="entry name" value="NET_sf"/>
</dbReference>
<dbReference type="SUPFAM" id="SSF52540">
    <property type="entry name" value="P-loop containing nucleoside triphosphate hydrolases"/>
    <property type="match status" value="1"/>
</dbReference>
<proteinExistence type="inferred from homology"/>
<dbReference type="PANTHER" id="PTHR45926">
    <property type="entry name" value="OSJNBA0053K19.4 PROTEIN"/>
    <property type="match status" value="1"/>
</dbReference>
<dbReference type="Gene3D" id="1.20.920.10">
    <property type="entry name" value="Bromodomain-like"/>
    <property type="match status" value="1"/>
</dbReference>
<evidence type="ECO:0000256" key="11">
    <source>
        <dbReference type="ARBA" id="ARBA00023136"/>
    </source>
</evidence>
<evidence type="ECO:0000256" key="16">
    <source>
        <dbReference type="SAM" id="Phobius"/>
    </source>
</evidence>
<dbReference type="Pfam" id="PF00400">
    <property type="entry name" value="WD40"/>
    <property type="match status" value="1"/>
</dbReference>
<dbReference type="PROSITE" id="PS50082">
    <property type="entry name" value="WD_REPEATS_2"/>
    <property type="match status" value="1"/>
</dbReference>
<dbReference type="InterPro" id="IPR036322">
    <property type="entry name" value="WD40_repeat_dom_sf"/>
</dbReference>
<evidence type="ECO:0000313" key="19">
    <source>
        <dbReference type="EMBL" id="KAK9989542.1"/>
    </source>
</evidence>
<feature type="repeat" description="WD" evidence="14">
    <location>
        <begin position="105"/>
        <end position="146"/>
    </location>
</feature>
<dbReference type="InterPro" id="IPR027353">
    <property type="entry name" value="NET_dom"/>
</dbReference>
<dbReference type="GO" id="GO:0003872">
    <property type="term" value="F:6-phosphofructokinase activity"/>
    <property type="evidence" value="ECO:0007669"/>
    <property type="project" value="InterPro"/>
</dbReference>
<dbReference type="Pfam" id="PF03381">
    <property type="entry name" value="CDC50"/>
    <property type="match status" value="1"/>
</dbReference>
<evidence type="ECO:0000256" key="4">
    <source>
        <dbReference type="ARBA" id="ARBA00022692"/>
    </source>
</evidence>
<evidence type="ECO:0000256" key="12">
    <source>
        <dbReference type="ARBA" id="ARBA00023163"/>
    </source>
</evidence>
<protein>
    <recommendedName>
        <fullName evidence="21">Transcription factor GTE1</fullName>
    </recommendedName>
</protein>
<keyword evidence="3" id="KW-0808">Transferase</keyword>
<dbReference type="Pfam" id="PF17035">
    <property type="entry name" value="BET"/>
    <property type="match status" value="1"/>
</dbReference>
<feature type="domain" description="NET" evidence="18">
    <location>
        <begin position="753"/>
        <end position="834"/>
    </location>
</feature>
<dbReference type="PROSITE" id="PS50294">
    <property type="entry name" value="WD_REPEATS_REGION"/>
    <property type="match status" value="1"/>
</dbReference>
<dbReference type="SUPFAM" id="SSF47370">
    <property type="entry name" value="Bromodomain"/>
    <property type="match status" value="1"/>
</dbReference>
<keyword evidence="10 13" id="KW-0103">Bromodomain</keyword>
<dbReference type="InterPro" id="IPR035966">
    <property type="entry name" value="PKF_sf"/>
</dbReference>
<dbReference type="PRINTS" id="PR00503">
    <property type="entry name" value="BROMODOMAIN"/>
</dbReference>
<dbReference type="Pfam" id="PF17862">
    <property type="entry name" value="AAA_lid_3"/>
    <property type="match status" value="1"/>
</dbReference>
<dbReference type="Pfam" id="PF00439">
    <property type="entry name" value="Bromodomain"/>
    <property type="match status" value="1"/>
</dbReference>
<organism evidence="19 20">
    <name type="scientific">Lithocarpus litseifolius</name>
    <dbReference type="NCBI Taxonomy" id="425828"/>
    <lineage>
        <taxon>Eukaryota</taxon>
        <taxon>Viridiplantae</taxon>
        <taxon>Streptophyta</taxon>
        <taxon>Embryophyta</taxon>
        <taxon>Tracheophyta</taxon>
        <taxon>Spermatophyta</taxon>
        <taxon>Magnoliopsida</taxon>
        <taxon>eudicotyledons</taxon>
        <taxon>Gunneridae</taxon>
        <taxon>Pentapetalae</taxon>
        <taxon>rosids</taxon>
        <taxon>fabids</taxon>
        <taxon>Fagales</taxon>
        <taxon>Fagaceae</taxon>
        <taxon>Lithocarpus</taxon>
    </lineage>
</organism>
<evidence type="ECO:0000256" key="13">
    <source>
        <dbReference type="PROSITE-ProRule" id="PRU00035"/>
    </source>
</evidence>
<evidence type="ECO:0000259" key="18">
    <source>
        <dbReference type="PROSITE" id="PS51525"/>
    </source>
</evidence>
<dbReference type="Gene3D" id="1.10.8.60">
    <property type="match status" value="1"/>
</dbReference>
<keyword evidence="6" id="KW-0418">Kinase</keyword>
<evidence type="ECO:0000256" key="3">
    <source>
        <dbReference type="ARBA" id="ARBA00022679"/>
    </source>
</evidence>
<dbReference type="PROSITE" id="PS51525">
    <property type="entry name" value="NET"/>
    <property type="match status" value="1"/>
</dbReference>
<feature type="compositionally biased region" description="Acidic residues" evidence="15">
    <location>
        <begin position="462"/>
        <end position="473"/>
    </location>
</feature>
<dbReference type="InterPro" id="IPR036427">
    <property type="entry name" value="Bromodomain-like_sf"/>
</dbReference>
<keyword evidence="14" id="KW-0853">WD repeat</keyword>
<evidence type="ECO:0000256" key="7">
    <source>
        <dbReference type="ARBA" id="ARBA00022842"/>
    </source>
</evidence>
<sequence length="878" mass="98849">MSAVVQGNDAVLVGGNTLVSCSSDTTLKSNIVASGGLGGEVFIWDLEAALAPLSKSGDAMEDDCSNGINGSGNALPISSLRTISSCIYSISVHTNQSHGYVPIAAKGHKESVYALAMNDSGTLLVSGGTEKVVRVWDPRSGSKTMKLRGHTDNIRALILDSTGSEEARARILQIHSRKMNVHPDVNFEEFTRSTDDFNGAELKAVCVEAGMLALCRDATEVNHEDFNEGIIQPMRQVANLVKYVFWQQLSAQEDLIVWMRTAALPTFRTLYGKIEVDIEADDVISVTLQKRYNTYSFNGKKKLVLSTTSWLGGKNDFLGIAYLTVGGLCFFLALIFTLVYLVKPRLLVIDKSFGFDTAVEEAQRAINAAHVEVESVENGVRIVKLMGRYSGSVILQSKDSKPINLAFAHWLILTREKQRLEEDRREENLDKLRKDMDKSGGETVVLSTGLKVKGDRSKTMMDEEDEDDDDYERFTDDEDAIDEDEDEDEENVTCICVIILFNFLCLISLSQRMDPMNAANPENAAEVEYFSNRVDEIFTKVDKLEKQVGEVEQFYLASSNSSIVKDKEREKHFPGVKKQRQDASHREVAASKRMQELMRQFATILHQITQHEWAWPFLNPVDVEGLGLHDYYEVIEKPMDFSTIEKKMDAKDGIGYKNVREIYADVRLVFKNAMRYNEEKDDVHVMAKTLLEKFEEKWLRLLPKVAEEEKRRTEEDVEAKLNMQRAQDAAYAKMARDLSSELYEFDMHLKKLREMVVQKCRKMSPEEKRILGTALTQLTPEDLSKALEIVAENNPSFQATAQEVDLDIDAQSEYTLWRLKAFVKDSLKGQARNPRGASGSGNNDNNDDNKKSNSKRKREIGDALAKTAVKRTKKLSSL</sequence>
<evidence type="ECO:0000313" key="20">
    <source>
        <dbReference type="Proteomes" id="UP001459277"/>
    </source>
</evidence>
<accession>A0AAW2BW59</accession>
<feature type="compositionally biased region" description="Basic residues" evidence="15">
    <location>
        <begin position="868"/>
        <end position="878"/>
    </location>
</feature>
<evidence type="ECO:0000256" key="10">
    <source>
        <dbReference type="ARBA" id="ARBA00023117"/>
    </source>
</evidence>
<keyword evidence="12" id="KW-0804">Transcription</keyword>
<keyword evidence="9" id="KW-0805">Transcription regulation</keyword>
<dbReference type="InterPro" id="IPR001680">
    <property type="entry name" value="WD40_rpt"/>
</dbReference>
<evidence type="ECO:0000256" key="2">
    <source>
        <dbReference type="ARBA" id="ARBA00009457"/>
    </source>
</evidence>
<dbReference type="Proteomes" id="UP001459277">
    <property type="component" value="Unassembled WGS sequence"/>
</dbReference>
<reference evidence="19 20" key="1">
    <citation type="submission" date="2024-01" db="EMBL/GenBank/DDBJ databases">
        <title>A telomere-to-telomere, gap-free genome of sweet tea (Lithocarpus litseifolius).</title>
        <authorList>
            <person name="Zhou J."/>
        </authorList>
    </citation>
    <scope>NUCLEOTIDE SEQUENCE [LARGE SCALE GENOMIC DNA]</scope>
    <source>
        <strain evidence="19">Zhou-2022a</strain>
        <tissue evidence="19">Leaf</tissue>
    </source>
</reference>
<evidence type="ECO:0000256" key="15">
    <source>
        <dbReference type="SAM" id="MobiDB-lite"/>
    </source>
</evidence>
<keyword evidence="7" id="KW-0460">Magnesium</keyword>
<dbReference type="Pfam" id="PF00365">
    <property type="entry name" value="PFK"/>
    <property type="match status" value="1"/>
</dbReference>
<dbReference type="InterPro" id="IPR015943">
    <property type="entry name" value="WD40/YVTN_repeat-like_dom_sf"/>
</dbReference>
<dbReference type="Gene3D" id="3.40.50.460">
    <property type="entry name" value="Phosphofructokinase domain"/>
    <property type="match status" value="1"/>
</dbReference>
<dbReference type="InterPro" id="IPR005045">
    <property type="entry name" value="CDC50/LEM3_fam"/>
</dbReference>
<gene>
    <name evidence="19" type="ORF">SO802_029781</name>
</gene>
<evidence type="ECO:0008006" key="21">
    <source>
        <dbReference type="Google" id="ProtNLM"/>
    </source>
</evidence>
<keyword evidence="8 16" id="KW-1133">Transmembrane helix</keyword>
<dbReference type="SUPFAM" id="SSF50978">
    <property type="entry name" value="WD40 repeat-like"/>
    <property type="match status" value="1"/>
</dbReference>
<keyword evidence="11 16" id="KW-0472">Membrane</keyword>
<feature type="domain" description="Bromo" evidence="17">
    <location>
        <begin position="609"/>
        <end position="684"/>
    </location>
</feature>
<evidence type="ECO:0000256" key="9">
    <source>
        <dbReference type="ARBA" id="ARBA00023015"/>
    </source>
</evidence>
<dbReference type="InterPro" id="IPR000023">
    <property type="entry name" value="Phosphofructokinase_dom"/>
</dbReference>
<dbReference type="AlphaFoldDB" id="A0AAW2BW59"/>
<evidence type="ECO:0000259" key="17">
    <source>
        <dbReference type="PROSITE" id="PS50014"/>
    </source>
</evidence>
<evidence type="ECO:0000256" key="14">
    <source>
        <dbReference type="PROSITE-ProRule" id="PRU00221"/>
    </source>
</evidence>
<evidence type="ECO:0000256" key="1">
    <source>
        <dbReference type="ARBA" id="ARBA00004370"/>
    </source>
</evidence>
<feature type="compositionally biased region" description="Low complexity" evidence="15">
    <location>
        <begin position="835"/>
        <end position="844"/>
    </location>
</feature>
<dbReference type="PROSITE" id="PS50014">
    <property type="entry name" value="BROMODOMAIN_2"/>
    <property type="match status" value="1"/>
</dbReference>
<dbReference type="SMART" id="SM00297">
    <property type="entry name" value="BROMO"/>
    <property type="match status" value="1"/>
</dbReference>
<feature type="transmembrane region" description="Helical" evidence="16">
    <location>
        <begin position="317"/>
        <end position="342"/>
    </location>
</feature>
<feature type="region of interest" description="Disordered" evidence="15">
    <location>
        <begin position="454"/>
        <end position="473"/>
    </location>
</feature>
<feature type="region of interest" description="Disordered" evidence="15">
    <location>
        <begin position="828"/>
        <end position="878"/>
    </location>
</feature>
<comment type="caution">
    <text evidence="19">The sequence shown here is derived from an EMBL/GenBank/DDBJ whole genome shotgun (WGS) entry which is preliminary data.</text>
</comment>
<dbReference type="Gene3D" id="2.130.10.10">
    <property type="entry name" value="YVTN repeat-like/Quinoprotein amine dehydrogenase"/>
    <property type="match status" value="1"/>
</dbReference>
<name>A0AAW2BW59_9ROSI</name>
<dbReference type="Gene3D" id="1.20.1270.220">
    <property type="match status" value="1"/>
</dbReference>
<evidence type="ECO:0000256" key="6">
    <source>
        <dbReference type="ARBA" id="ARBA00022777"/>
    </source>
</evidence>
<dbReference type="SMART" id="SM00320">
    <property type="entry name" value="WD40"/>
    <property type="match status" value="2"/>
</dbReference>
<dbReference type="InterPro" id="IPR041569">
    <property type="entry name" value="AAA_lid_3"/>
</dbReference>
<comment type="similarity">
    <text evidence="2">Belongs to the CDC50/LEM3 family.</text>
</comment>
<dbReference type="SUPFAM" id="SSF53784">
    <property type="entry name" value="Phosphofructokinase"/>
    <property type="match status" value="1"/>
</dbReference>
<keyword evidence="20" id="KW-1185">Reference proteome</keyword>
<dbReference type="GO" id="GO:0016020">
    <property type="term" value="C:membrane"/>
    <property type="evidence" value="ECO:0007669"/>
    <property type="project" value="UniProtKB-SubCell"/>
</dbReference>